<dbReference type="Pfam" id="PF17429">
    <property type="entry name" value="GP70"/>
    <property type="match status" value="1"/>
</dbReference>
<accession>A0A317NBU6</accession>
<evidence type="ECO:0000313" key="1">
    <source>
        <dbReference type="EMBL" id="PWV72796.1"/>
    </source>
</evidence>
<sequence length="70" mass="8045">MNIQHPGFLYVVEADEHVTVYRSAVVQNTDDIYRPIWDRFGTSEPVVRVQVEDPDMMYAAAELLIYEVAA</sequence>
<proteinExistence type="predicted"/>
<organism evidence="1 2">
    <name type="scientific">Nocardia neocaledoniensis</name>
    <dbReference type="NCBI Taxonomy" id="236511"/>
    <lineage>
        <taxon>Bacteria</taxon>
        <taxon>Bacillati</taxon>
        <taxon>Actinomycetota</taxon>
        <taxon>Actinomycetes</taxon>
        <taxon>Mycobacteriales</taxon>
        <taxon>Nocardiaceae</taxon>
        <taxon>Nocardia</taxon>
    </lineage>
</organism>
<dbReference type="InterPro" id="IPR035405">
    <property type="entry name" value="GP70"/>
</dbReference>
<comment type="caution">
    <text evidence="1">The sequence shown here is derived from an EMBL/GenBank/DDBJ whole genome shotgun (WGS) entry which is preliminary data.</text>
</comment>
<dbReference type="Proteomes" id="UP000246410">
    <property type="component" value="Unassembled WGS sequence"/>
</dbReference>
<gene>
    <name evidence="1" type="ORF">DFR69_108108</name>
</gene>
<evidence type="ECO:0000313" key="2">
    <source>
        <dbReference type="Proteomes" id="UP000246410"/>
    </source>
</evidence>
<name>A0A317NBU6_9NOCA</name>
<dbReference type="AlphaFoldDB" id="A0A317NBU6"/>
<keyword evidence="2" id="KW-1185">Reference proteome</keyword>
<dbReference type="EMBL" id="QGTL01000008">
    <property type="protein sequence ID" value="PWV72796.1"/>
    <property type="molecule type" value="Genomic_DNA"/>
</dbReference>
<reference evidence="1 2" key="1">
    <citation type="submission" date="2018-05" db="EMBL/GenBank/DDBJ databases">
        <title>Genomic Encyclopedia of Type Strains, Phase IV (KMG-IV): sequencing the most valuable type-strain genomes for metagenomic binning, comparative biology and taxonomic classification.</title>
        <authorList>
            <person name="Goeker M."/>
        </authorList>
    </citation>
    <scope>NUCLEOTIDE SEQUENCE [LARGE SCALE GENOMIC DNA]</scope>
    <source>
        <strain evidence="1 2">DSM 44717</strain>
    </source>
</reference>
<protein>
    <submittedName>
        <fullName evidence="1">Uncharacterized protein</fullName>
    </submittedName>
</protein>
<dbReference type="RefSeq" id="WP_110039448.1">
    <property type="nucleotide sequence ID" value="NZ_QGTL01000008.1"/>
</dbReference>